<keyword evidence="2" id="KW-0472">Membrane</keyword>
<gene>
    <name evidence="3" type="ORF">B0T25DRAFT_579825</name>
</gene>
<name>A0AAJ0HNF3_9PEZI</name>
<proteinExistence type="predicted"/>
<feature type="region of interest" description="Disordered" evidence="1">
    <location>
        <begin position="122"/>
        <end position="143"/>
    </location>
</feature>
<reference evidence="3" key="2">
    <citation type="submission" date="2023-06" db="EMBL/GenBank/DDBJ databases">
        <authorList>
            <consortium name="Lawrence Berkeley National Laboratory"/>
            <person name="Haridas S."/>
            <person name="Hensen N."/>
            <person name="Bonometti L."/>
            <person name="Westerberg I."/>
            <person name="Brannstrom I.O."/>
            <person name="Guillou S."/>
            <person name="Cros-Aarteil S."/>
            <person name="Calhoun S."/>
            <person name="Kuo A."/>
            <person name="Mondo S."/>
            <person name="Pangilinan J."/>
            <person name="Riley R."/>
            <person name="Labutti K."/>
            <person name="Andreopoulos B."/>
            <person name="Lipzen A."/>
            <person name="Chen C."/>
            <person name="Yanf M."/>
            <person name="Daum C."/>
            <person name="Ng V."/>
            <person name="Clum A."/>
            <person name="Steindorff A."/>
            <person name="Ohm R."/>
            <person name="Martin F."/>
            <person name="Silar P."/>
            <person name="Natvig D."/>
            <person name="Lalanne C."/>
            <person name="Gautier V."/>
            <person name="Ament-Velasquez S.L."/>
            <person name="Kruys A."/>
            <person name="Hutchinson M.I."/>
            <person name="Powell A.J."/>
            <person name="Barry K."/>
            <person name="Miller A.N."/>
            <person name="Grigoriev I.V."/>
            <person name="Debuchy R."/>
            <person name="Gladieux P."/>
            <person name="Thoren M.H."/>
            <person name="Johannesson H."/>
        </authorList>
    </citation>
    <scope>NUCLEOTIDE SEQUENCE</scope>
    <source>
        <strain evidence="3">CBS 955.72</strain>
    </source>
</reference>
<accession>A0AAJ0HNF3</accession>
<evidence type="ECO:0000256" key="1">
    <source>
        <dbReference type="SAM" id="MobiDB-lite"/>
    </source>
</evidence>
<sequence>MPVILSGETGSPAALLSPLLTRQQSLGFSSNPFPERGLHPAAIFGITAAILITVAVFGWCIIFRTWKKVMTNRQHGLPPTLRVAATGAPRTYQYGAQAGPPPPPYTGYGPPAVGLDTPYPPMAHHDNHATNPYSSNLKPLPLASFGDRERQDTAHDAGNANDGFILRTGEIDEEEEEEENPGHEDSDDSECELGLNFDQDEATGPVENTTTQVPVDIHSPKAREDIALFESLFLQLSQGLKDTCSEICEALPSTASATRRQ</sequence>
<feature type="region of interest" description="Disordered" evidence="1">
    <location>
        <begin position="172"/>
        <end position="192"/>
    </location>
</feature>
<feature type="region of interest" description="Disordered" evidence="1">
    <location>
        <begin position="198"/>
        <end position="217"/>
    </location>
</feature>
<keyword evidence="2" id="KW-1133">Transmembrane helix</keyword>
<feature type="compositionally biased region" description="Acidic residues" evidence="1">
    <location>
        <begin position="172"/>
        <end position="191"/>
    </location>
</feature>
<evidence type="ECO:0000313" key="3">
    <source>
        <dbReference type="EMBL" id="KAK3357811.1"/>
    </source>
</evidence>
<feature type="transmembrane region" description="Helical" evidence="2">
    <location>
        <begin position="41"/>
        <end position="63"/>
    </location>
</feature>
<dbReference type="EMBL" id="JAUIQD010000003">
    <property type="protein sequence ID" value="KAK3357811.1"/>
    <property type="molecule type" value="Genomic_DNA"/>
</dbReference>
<evidence type="ECO:0000256" key="2">
    <source>
        <dbReference type="SAM" id="Phobius"/>
    </source>
</evidence>
<dbReference type="AlphaFoldDB" id="A0AAJ0HNF3"/>
<protein>
    <submittedName>
        <fullName evidence="3">Uncharacterized protein</fullName>
    </submittedName>
</protein>
<evidence type="ECO:0000313" key="4">
    <source>
        <dbReference type="Proteomes" id="UP001275084"/>
    </source>
</evidence>
<reference evidence="3" key="1">
    <citation type="journal article" date="2023" name="Mol. Phylogenet. Evol.">
        <title>Genome-scale phylogeny and comparative genomics of the fungal order Sordariales.</title>
        <authorList>
            <person name="Hensen N."/>
            <person name="Bonometti L."/>
            <person name="Westerberg I."/>
            <person name="Brannstrom I.O."/>
            <person name="Guillou S."/>
            <person name="Cros-Aarteil S."/>
            <person name="Calhoun S."/>
            <person name="Haridas S."/>
            <person name="Kuo A."/>
            <person name="Mondo S."/>
            <person name="Pangilinan J."/>
            <person name="Riley R."/>
            <person name="LaButti K."/>
            <person name="Andreopoulos B."/>
            <person name="Lipzen A."/>
            <person name="Chen C."/>
            <person name="Yan M."/>
            <person name="Daum C."/>
            <person name="Ng V."/>
            <person name="Clum A."/>
            <person name="Steindorff A."/>
            <person name="Ohm R.A."/>
            <person name="Martin F."/>
            <person name="Silar P."/>
            <person name="Natvig D.O."/>
            <person name="Lalanne C."/>
            <person name="Gautier V."/>
            <person name="Ament-Velasquez S.L."/>
            <person name="Kruys A."/>
            <person name="Hutchinson M.I."/>
            <person name="Powell A.J."/>
            <person name="Barry K."/>
            <person name="Miller A.N."/>
            <person name="Grigoriev I.V."/>
            <person name="Debuchy R."/>
            <person name="Gladieux P."/>
            <person name="Hiltunen Thoren M."/>
            <person name="Johannesson H."/>
        </authorList>
    </citation>
    <scope>NUCLEOTIDE SEQUENCE</scope>
    <source>
        <strain evidence="3">CBS 955.72</strain>
    </source>
</reference>
<comment type="caution">
    <text evidence="3">The sequence shown here is derived from an EMBL/GenBank/DDBJ whole genome shotgun (WGS) entry which is preliminary data.</text>
</comment>
<dbReference type="Proteomes" id="UP001275084">
    <property type="component" value="Unassembled WGS sequence"/>
</dbReference>
<keyword evidence="4" id="KW-1185">Reference proteome</keyword>
<organism evidence="3 4">
    <name type="scientific">Lasiosphaeria hispida</name>
    <dbReference type="NCBI Taxonomy" id="260671"/>
    <lineage>
        <taxon>Eukaryota</taxon>
        <taxon>Fungi</taxon>
        <taxon>Dikarya</taxon>
        <taxon>Ascomycota</taxon>
        <taxon>Pezizomycotina</taxon>
        <taxon>Sordariomycetes</taxon>
        <taxon>Sordariomycetidae</taxon>
        <taxon>Sordariales</taxon>
        <taxon>Lasiosphaeriaceae</taxon>
        <taxon>Lasiosphaeria</taxon>
    </lineage>
</organism>
<keyword evidence="2" id="KW-0812">Transmembrane</keyword>